<dbReference type="AlphaFoldDB" id="Q4ZMS6"/>
<evidence type="ECO:0000313" key="1">
    <source>
        <dbReference type="EMBL" id="AAY39546.1"/>
    </source>
</evidence>
<dbReference type="InterPro" id="IPR035383">
    <property type="entry name" value="MauJ"/>
</dbReference>
<protein>
    <submittedName>
        <fullName evidence="1">Uncharacterized protein</fullName>
    </submittedName>
</protein>
<accession>Q4ZMS6</accession>
<dbReference type="HOGENOM" id="CLU_1531277_0_0_6"/>
<dbReference type="KEGG" id="psb:Psyr_4516"/>
<organism evidence="1 2">
    <name type="scientific">Pseudomonas syringae pv. syringae (strain B728a)</name>
    <dbReference type="NCBI Taxonomy" id="205918"/>
    <lineage>
        <taxon>Bacteria</taxon>
        <taxon>Pseudomonadati</taxon>
        <taxon>Pseudomonadota</taxon>
        <taxon>Gammaproteobacteria</taxon>
        <taxon>Pseudomonadales</taxon>
        <taxon>Pseudomonadaceae</taxon>
        <taxon>Pseudomonas</taxon>
        <taxon>Pseudomonas syringae</taxon>
    </lineage>
</organism>
<dbReference type="Pfam" id="PF17419">
    <property type="entry name" value="MauJ"/>
    <property type="match status" value="1"/>
</dbReference>
<dbReference type="EMBL" id="CP000075">
    <property type="protein sequence ID" value="AAY39546.1"/>
    <property type="molecule type" value="Genomic_DNA"/>
</dbReference>
<proteinExistence type="predicted"/>
<reference evidence="1 2" key="1">
    <citation type="journal article" date="2005" name="Proc. Natl. Acad. Sci. U.S.A.">
        <title>Comparison of the complete genome sequences of Pseudomonas syringae pv. syringae B728a and pv. tomato DC3000.</title>
        <authorList>
            <person name="Feil H."/>
            <person name="Feil W.S."/>
            <person name="Chain P."/>
            <person name="Larimer F."/>
            <person name="Dibartolo G."/>
            <person name="Copeland A."/>
            <person name="Lykidis A."/>
            <person name="Trong S."/>
            <person name="Nolan M."/>
            <person name="Goltsman E."/>
            <person name="Thiel J."/>
            <person name="Malfatti S."/>
            <person name="Loper J.E."/>
            <person name="Lapidus A."/>
            <person name="Detter J.C."/>
            <person name="Land M."/>
            <person name="Richardson P.M."/>
            <person name="Kyrpides N.C."/>
            <person name="Ivanova N."/>
            <person name="Lindow S.E."/>
        </authorList>
    </citation>
    <scope>NUCLEOTIDE SEQUENCE [LARGE SCALE GENOMIC DNA]</scope>
    <source>
        <strain evidence="1 2">B728a</strain>
    </source>
</reference>
<gene>
    <name evidence="1" type="ordered locus">Psyr_4516</name>
</gene>
<name>Q4ZMS6_PSEU2</name>
<dbReference type="Proteomes" id="UP000000426">
    <property type="component" value="Chromosome"/>
</dbReference>
<sequence>MRSLNISQGKTCTRHKVTMHAKQWPITGGPVARQPVLLVLGFYKAFARSLPVGKERGPWIKEVLPAISDPDAMSRRDEPVAQGVDISDYLAIQGRHAITHAEREDIVDPDDTDDPEDHQRIHQDKTLMRHLAEIGLLTEGFSINYLASLGDFRKEVLITRKALKLKASETKSFDL</sequence>
<dbReference type="OrthoDB" id="7597024at2"/>
<evidence type="ECO:0000313" key="2">
    <source>
        <dbReference type="Proteomes" id="UP000000426"/>
    </source>
</evidence>